<comment type="caution">
    <text evidence="1">The sequence shown here is derived from an EMBL/GenBank/DDBJ whole genome shotgun (WGS) entry which is preliminary data.</text>
</comment>
<dbReference type="InterPro" id="IPR011990">
    <property type="entry name" value="TPR-like_helical_dom_sf"/>
</dbReference>
<dbReference type="RefSeq" id="WP_148355052.1">
    <property type="nucleotide sequence ID" value="NZ_JBHSBF010000002.1"/>
</dbReference>
<sequence length="83" mass="8992">MHCYQRASAAGDADALFLLAEHRNGAGDRESAAQLYRQAVDAGHTHALQGLARLREATDDIASAERLRRFGLTAAGDVEEPWT</sequence>
<protein>
    <recommendedName>
        <fullName evidence="3">Sel1 repeat family protein</fullName>
    </recommendedName>
</protein>
<evidence type="ECO:0000313" key="2">
    <source>
        <dbReference type="Proteomes" id="UP000322634"/>
    </source>
</evidence>
<dbReference type="Gene3D" id="1.25.40.10">
    <property type="entry name" value="Tetratricopeptide repeat domain"/>
    <property type="match status" value="1"/>
</dbReference>
<evidence type="ECO:0008006" key="3">
    <source>
        <dbReference type="Google" id="ProtNLM"/>
    </source>
</evidence>
<keyword evidence="2" id="KW-1185">Reference proteome</keyword>
<evidence type="ECO:0000313" key="1">
    <source>
        <dbReference type="EMBL" id="TYC08677.1"/>
    </source>
</evidence>
<proteinExistence type="predicted"/>
<dbReference type="SUPFAM" id="SSF81901">
    <property type="entry name" value="HCP-like"/>
    <property type="match status" value="1"/>
</dbReference>
<reference evidence="1 2" key="1">
    <citation type="submission" date="2019-08" db="EMBL/GenBank/DDBJ databases">
        <title>Actinomadura sp. nov. CYP1-5 isolated from mountain soil.</title>
        <authorList>
            <person name="Songsumanus A."/>
            <person name="Kuncharoen N."/>
            <person name="Kudo T."/>
            <person name="Yuki M."/>
            <person name="Igarashi Y."/>
            <person name="Tanasupawat S."/>
        </authorList>
    </citation>
    <scope>NUCLEOTIDE SEQUENCE [LARGE SCALE GENOMIC DNA]</scope>
    <source>
        <strain evidence="1 2">GKU157</strain>
    </source>
</reference>
<dbReference type="AlphaFoldDB" id="A0A5D0TS79"/>
<accession>A0A5D0TS79</accession>
<dbReference type="EMBL" id="VSFF01000016">
    <property type="protein sequence ID" value="TYC08677.1"/>
    <property type="molecule type" value="Genomic_DNA"/>
</dbReference>
<dbReference type="Proteomes" id="UP000322634">
    <property type="component" value="Unassembled WGS sequence"/>
</dbReference>
<name>A0A5D0TS79_9ACTN</name>
<organism evidence="1 2">
    <name type="scientific">Actinomadura syzygii</name>
    <dbReference type="NCBI Taxonomy" id="1427538"/>
    <lineage>
        <taxon>Bacteria</taxon>
        <taxon>Bacillati</taxon>
        <taxon>Actinomycetota</taxon>
        <taxon>Actinomycetes</taxon>
        <taxon>Streptosporangiales</taxon>
        <taxon>Thermomonosporaceae</taxon>
        <taxon>Actinomadura</taxon>
    </lineage>
</organism>
<gene>
    <name evidence="1" type="ORF">FXF65_37985</name>
</gene>